<dbReference type="GO" id="GO:0016020">
    <property type="term" value="C:membrane"/>
    <property type="evidence" value="ECO:0007669"/>
    <property type="project" value="UniProtKB-SubCell"/>
</dbReference>
<evidence type="ECO:0000313" key="7">
    <source>
        <dbReference type="EMBL" id="KFL37878.1"/>
    </source>
</evidence>
<proteinExistence type="predicted"/>
<keyword evidence="8" id="KW-1185">Reference proteome</keyword>
<name>A0A087MLX5_9GAMM</name>
<keyword evidence="2 5" id="KW-0812">Transmembrane</keyword>
<evidence type="ECO:0000313" key="8">
    <source>
        <dbReference type="Proteomes" id="UP000029085"/>
    </source>
</evidence>
<dbReference type="Gene3D" id="1.20.1510.10">
    <property type="entry name" value="Cation efflux protein transmembrane domain"/>
    <property type="match status" value="1"/>
</dbReference>
<evidence type="ECO:0000259" key="6">
    <source>
        <dbReference type="Pfam" id="PF01545"/>
    </source>
</evidence>
<reference evidence="7 8" key="2">
    <citation type="journal article" date="2015" name="Stand. Genomic Sci.">
        <title>High quality draft genomic sequence of Arenimonas donghaensis DSM 18148(T).</title>
        <authorList>
            <person name="Chen F."/>
            <person name="Wang H."/>
            <person name="Cao Y."/>
            <person name="Li X."/>
            <person name="Wang G."/>
        </authorList>
    </citation>
    <scope>NUCLEOTIDE SEQUENCE [LARGE SCALE GENOMIC DNA]</scope>
    <source>
        <strain evidence="7 8">HO3-R19</strain>
    </source>
</reference>
<evidence type="ECO:0000256" key="4">
    <source>
        <dbReference type="ARBA" id="ARBA00023136"/>
    </source>
</evidence>
<evidence type="ECO:0000256" key="3">
    <source>
        <dbReference type="ARBA" id="ARBA00022989"/>
    </source>
</evidence>
<reference evidence="8" key="1">
    <citation type="submission" date="2013-08" db="EMBL/GenBank/DDBJ databases">
        <title>Genome sequencing of Arenimonas donghaensis.</title>
        <authorList>
            <person name="Chen F."/>
            <person name="Wang G."/>
        </authorList>
    </citation>
    <scope>NUCLEOTIDE SEQUENCE [LARGE SCALE GENOMIC DNA]</scope>
    <source>
        <strain evidence="8">HO3-R19</strain>
    </source>
</reference>
<keyword evidence="4 5" id="KW-0472">Membrane</keyword>
<dbReference type="Proteomes" id="UP000029085">
    <property type="component" value="Unassembled WGS sequence"/>
</dbReference>
<feature type="transmembrane region" description="Helical" evidence="5">
    <location>
        <begin position="121"/>
        <end position="138"/>
    </location>
</feature>
<dbReference type="InterPro" id="IPR027469">
    <property type="entry name" value="Cation_efflux_TMD_sf"/>
</dbReference>
<dbReference type="AlphaFoldDB" id="A0A087MLX5"/>
<dbReference type="EMBL" id="AVCJ01000001">
    <property type="protein sequence ID" value="KFL37878.1"/>
    <property type="molecule type" value="Genomic_DNA"/>
</dbReference>
<sequence length="178" mass="18924">MAAAFAVTGLSADSSALIANGLDNLSDSVVYVITLLALSRSLVWKRGAARVSGILLILFSAGVLFDVARRFLTGTEPIGSMMMWMALAAAAVNLLCVWLLKRIRRPDVNIRAASTFSTNDFVANAGVLVGGGLVLWLDQSWPDLAVGVAVAGIALKGGFEILHDAHLETDKHRKHVIQ</sequence>
<evidence type="ECO:0000256" key="1">
    <source>
        <dbReference type="ARBA" id="ARBA00004141"/>
    </source>
</evidence>
<dbReference type="GO" id="GO:0008324">
    <property type="term" value="F:monoatomic cation transmembrane transporter activity"/>
    <property type="evidence" value="ECO:0007669"/>
    <property type="project" value="InterPro"/>
</dbReference>
<dbReference type="GO" id="GO:0006829">
    <property type="term" value="P:zinc ion transport"/>
    <property type="evidence" value="ECO:0007669"/>
    <property type="project" value="UniProtKB-KW"/>
</dbReference>
<keyword evidence="3 5" id="KW-1133">Transmembrane helix</keyword>
<organism evidence="7 8">
    <name type="scientific">Arenimonas donghaensis DSM 18148 = HO3-R19</name>
    <dbReference type="NCBI Taxonomy" id="1121014"/>
    <lineage>
        <taxon>Bacteria</taxon>
        <taxon>Pseudomonadati</taxon>
        <taxon>Pseudomonadota</taxon>
        <taxon>Gammaproteobacteria</taxon>
        <taxon>Lysobacterales</taxon>
        <taxon>Lysobacteraceae</taxon>
        <taxon>Arenimonas</taxon>
    </lineage>
</organism>
<comment type="subcellular location">
    <subcellularLocation>
        <location evidence="1">Membrane</location>
        <topology evidence="1">Multi-pass membrane protein</topology>
    </subcellularLocation>
</comment>
<evidence type="ECO:0000256" key="2">
    <source>
        <dbReference type="ARBA" id="ARBA00022692"/>
    </source>
</evidence>
<gene>
    <name evidence="7" type="ORF">N788_01535</name>
</gene>
<dbReference type="Pfam" id="PF01545">
    <property type="entry name" value="Cation_efflux"/>
    <property type="match status" value="1"/>
</dbReference>
<dbReference type="SUPFAM" id="SSF161111">
    <property type="entry name" value="Cation efflux protein transmembrane domain-like"/>
    <property type="match status" value="1"/>
</dbReference>
<feature type="domain" description="Cation efflux protein transmembrane" evidence="6">
    <location>
        <begin position="3"/>
        <end position="165"/>
    </location>
</feature>
<comment type="caution">
    <text evidence="7">The sequence shown here is derived from an EMBL/GenBank/DDBJ whole genome shotgun (WGS) entry which is preliminary data.</text>
</comment>
<feature type="transmembrane region" description="Helical" evidence="5">
    <location>
        <begin position="28"/>
        <end position="44"/>
    </location>
</feature>
<protein>
    <recommendedName>
        <fullName evidence="6">Cation efflux protein transmembrane domain-containing protein</fullName>
    </recommendedName>
</protein>
<dbReference type="InterPro" id="IPR058533">
    <property type="entry name" value="Cation_efflux_TM"/>
</dbReference>
<feature type="transmembrane region" description="Helical" evidence="5">
    <location>
        <begin position="51"/>
        <end position="72"/>
    </location>
</feature>
<accession>A0A087MLX5</accession>
<evidence type="ECO:0000256" key="5">
    <source>
        <dbReference type="SAM" id="Phobius"/>
    </source>
</evidence>
<feature type="transmembrane region" description="Helical" evidence="5">
    <location>
        <begin position="78"/>
        <end position="100"/>
    </location>
</feature>